<evidence type="ECO:0000313" key="3">
    <source>
        <dbReference type="EMBL" id="CUA67996.1"/>
    </source>
</evidence>
<name>A0A0K6FP40_9AGAM</name>
<dbReference type="Proteomes" id="UP000044841">
    <property type="component" value="Unassembled WGS sequence"/>
</dbReference>
<sequence>MTSWLHNVRVNAIALGLVDTELYDKTPSEFKESLFSAHADKTLVNHVGTPEEVAEAYIFAMKCQYLTGQVILVDGGAVLV</sequence>
<evidence type="ECO:0000256" key="1">
    <source>
        <dbReference type="ARBA" id="ARBA00006484"/>
    </source>
</evidence>
<dbReference type="InterPro" id="IPR002347">
    <property type="entry name" value="SDR_fam"/>
</dbReference>
<keyword evidence="4" id="KW-1185">Reference proteome</keyword>
<dbReference type="Gene3D" id="3.40.50.720">
    <property type="entry name" value="NAD(P)-binding Rossmann-like Domain"/>
    <property type="match status" value="1"/>
</dbReference>
<evidence type="ECO:0000313" key="4">
    <source>
        <dbReference type="Proteomes" id="UP000044841"/>
    </source>
</evidence>
<dbReference type="PANTHER" id="PTHR43477:SF1">
    <property type="entry name" value="DIHYDROANTICAPSIN 7-DEHYDROGENASE"/>
    <property type="match status" value="1"/>
</dbReference>
<organism evidence="3 4">
    <name type="scientific">Rhizoctonia solani</name>
    <dbReference type="NCBI Taxonomy" id="456999"/>
    <lineage>
        <taxon>Eukaryota</taxon>
        <taxon>Fungi</taxon>
        <taxon>Dikarya</taxon>
        <taxon>Basidiomycota</taxon>
        <taxon>Agaricomycotina</taxon>
        <taxon>Agaricomycetes</taxon>
        <taxon>Cantharellales</taxon>
        <taxon>Ceratobasidiaceae</taxon>
        <taxon>Rhizoctonia</taxon>
    </lineage>
</organism>
<keyword evidence="2" id="KW-0560">Oxidoreductase</keyword>
<proteinExistence type="inferred from homology"/>
<dbReference type="Pfam" id="PF13561">
    <property type="entry name" value="adh_short_C2"/>
    <property type="match status" value="1"/>
</dbReference>
<protein>
    <submittedName>
        <fullName evidence="3">Uncharacterized protein</fullName>
    </submittedName>
</protein>
<gene>
    <name evidence="3" type="ORF">RSOLAG22IIIB_07678</name>
</gene>
<dbReference type="InterPro" id="IPR036291">
    <property type="entry name" value="NAD(P)-bd_dom_sf"/>
</dbReference>
<dbReference type="CDD" id="cd05233">
    <property type="entry name" value="SDR_c"/>
    <property type="match status" value="1"/>
</dbReference>
<dbReference type="AlphaFoldDB" id="A0A0K6FP40"/>
<evidence type="ECO:0000256" key="2">
    <source>
        <dbReference type="ARBA" id="ARBA00023002"/>
    </source>
</evidence>
<dbReference type="PRINTS" id="PR00081">
    <property type="entry name" value="GDHRDH"/>
</dbReference>
<dbReference type="InterPro" id="IPR051122">
    <property type="entry name" value="SDR_DHRS6-like"/>
</dbReference>
<accession>A0A0K6FP40</accession>
<reference evidence="3 4" key="1">
    <citation type="submission" date="2015-07" db="EMBL/GenBank/DDBJ databases">
        <authorList>
            <person name="Noorani M."/>
        </authorList>
    </citation>
    <scope>NUCLEOTIDE SEQUENCE [LARGE SCALE GENOMIC DNA]</scope>
    <source>
        <strain evidence="3">BBA 69670</strain>
    </source>
</reference>
<dbReference type="PANTHER" id="PTHR43477">
    <property type="entry name" value="DIHYDROANTICAPSIN 7-DEHYDROGENASE"/>
    <property type="match status" value="1"/>
</dbReference>
<dbReference type="SUPFAM" id="SSF51735">
    <property type="entry name" value="NAD(P)-binding Rossmann-fold domains"/>
    <property type="match status" value="1"/>
</dbReference>
<dbReference type="EMBL" id="CYGV01000291">
    <property type="protein sequence ID" value="CUA67996.1"/>
    <property type="molecule type" value="Genomic_DNA"/>
</dbReference>
<comment type="similarity">
    <text evidence="1">Belongs to the short-chain dehydrogenases/reductases (SDR) family.</text>
</comment>
<dbReference type="GO" id="GO:0016491">
    <property type="term" value="F:oxidoreductase activity"/>
    <property type="evidence" value="ECO:0007669"/>
    <property type="project" value="UniProtKB-KW"/>
</dbReference>